<evidence type="ECO:0000313" key="2">
    <source>
        <dbReference type="EMBL" id="VEP12393.1"/>
    </source>
</evidence>
<dbReference type="PANTHER" id="PTHR35400">
    <property type="entry name" value="SLR1083 PROTEIN"/>
    <property type="match status" value="1"/>
</dbReference>
<accession>A0A563VM35</accession>
<reference evidence="2 3" key="1">
    <citation type="submission" date="2019-01" db="EMBL/GenBank/DDBJ databases">
        <authorList>
            <person name="Brito A."/>
        </authorList>
    </citation>
    <scope>NUCLEOTIDE SEQUENCE [LARGE SCALE GENOMIC DNA]</scope>
    <source>
        <strain evidence="2">1</strain>
    </source>
</reference>
<feature type="domain" description="Putative restriction endonuclease" evidence="1">
    <location>
        <begin position="10"/>
        <end position="157"/>
    </location>
</feature>
<dbReference type="RefSeq" id="WP_144870376.1">
    <property type="nucleotide sequence ID" value="NZ_LR213898.1"/>
</dbReference>
<dbReference type="PANTHER" id="PTHR35400:SF1">
    <property type="entry name" value="SLR1083 PROTEIN"/>
    <property type="match status" value="1"/>
</dbReference>
<dbReference type="EMBL" id="CAACVJ010000054">
    <property type="protein sequence ID" value="VEP12393.1"/>
    <property type="molecule type" value="Genomic_DNA"/>
</dbReference>
<dbReference type="AlphaFoldDB" id="A0A563VM35"/>
<protein>
    <recommendedName>
        <fullName evidence="1">Putative restriction endonuclease domain-containing protein</fullName>
    </recommendedName>
</protein>
<dbReference type="OrthoDB" id="509866at2"/>
<dbReference type="SUPFAM" id="SSF52980">
    <property type="entry name" value="Restriction endonuclease-like"/>
    <property type="match status" value="1"/>
</dbReference>
<dbReference type="CDD" id="cd06260">
    <property type="entry name" value="DUF820-like"/>
    <property type="match status" value="1"/>
</dbReference>
<gene>
    <name evidence="2" type="ORF">H1P_1470010</name>
</gene>
<organism evidence="2 3">
    <name type="scientific">Hyella patelloides LEGE 07179</name>
    <dbReference type="NCBI Taxonomy" id="945734"/>
    <lineage>
        <taxon>Bacteria</taxon>
        <taxon>Bacillati</taxon>
        <taxon>Cyanobacteriota</taxon>
        <taxon>Cyanophyceae</taxon>
        <taxon>Pleurocapsales</taxon>
        <taxon>Hyellaceae</taxon>
        <taxon>Hyella</taxon>
    </lineage>
</organism>
<sequence>MTTLAKWTLQDYHRMIEVGILCDRHVELIEGKIIEMAPEKPLHRFTNHSIAKYLRQLLAGKAEVFEAHPITLSNSEPEPDVAIVSLPEIKYLTRHPNAQDIYWLIEISDSTLNYDLTTKKQLYAKEGIAEYWVINLQKKAIHVFRQPIDNNYNVKSEFIEGKITPLSFSNIEIEVNQILIDS</sequence>
<dbReference type="Pfam" id="PF05685">
    <property type="entry name" value="Uma2"/>
    <property type="match status" value="1"/>
</dbReference>
<evidence type="ECO:0000259" key="1">
    <source>
        <dbReference type="Pfam" id="PF05685"/>
    </source>
</evidence>
<proteinExistence type="predicted"/>
<dbReference type="InterPro" id="IPR008538">
    <property type="entry name" value="Uma2"/>
</dbReference>
<dbReference type="InterPro" id="IPR012296">
    <property type="entry name" value="Nuclease_put_TT1808"/>
</dbReference>
<keyword evidence="3" id="KW-1185">Reference proteome</keyword>
<evidence type="ECO:0000313" key="3">
    <source>
        <dbReference type="Proteomes" id="UP000320055"/>
    </source>
</evidence>
<dbReference type="InterPro" id="IPR011335">
    <property type="entry name" value="Restrct_endonuc-II-like"/>
</dbReference>
<name>A0A563VM35_9CYAN</name>
<dbReference type="Proteomes" id="UP000320055">
    <property type="component" value="Unassembled WGS sequence"/>
</dbReference>
<dbReference type="Gene3D" id="3.90.1570.10">
    <property type="entry name" value="tt1808, chain A"/>
    <property type="match status" value="1"/>
</dbReference>